<dbReference type="Pfam" id="PF03150">
    <property type="entry name" value="CCP_MauG"/>
    <property type="match status" value="1"/>
</dbReference>
<feature type="chain" id="PRO_5023853881" evidence="10">
    <location>
        <begin position="24"/>
        <end position="321"/>
    </location>
</feature>
<feature type="binding site" description="covalent" evidence="8">
    <location>
        <position position="207"/>
    </location>
    <ligand>
        <name>heme c</name>
        <dbReference type="ChEBI" id="CHEBI:61717"/>
        <label>2</label>
    </ligand>
</feature>
<evidence type="ECO:0000313" key="13">
    <source>
        <dbReference type="Proteomes" id="UP000325606"/>
    </source>
</evidence>
<evidence type="ECO:0000256" key="8">
    <source>
        <dbReference type="PIRSR" id="PIRSR000294-1"/>
    </source>
</evidence>
<evidence type="ECO:0000256" key="3">
    <source>
        <dbReference type="ARBA" id="ARBA00022723"/>
    </source>
</evidence>
<dbReference type="PIRSF" id="PIRSF000294">
    <property type="entry name" value="Cytochrome-c_peroxidase"/>
    <property type="match status" value="1"/>
</dbReference>
<reference evidence="12 13" key="1">
    <citation type="submission" date="2019-09" db="EMBL/GenBank/DDBJ databases">
        <title>Nitrincola iocasae sp. nov., a bacterium isolated from the sediment collected at a cold seep field in South China Sea.</title>
        <authorList>
            <person name="Zhang H."/>
            <person name="Wang H."/>
            <person name="Li C."/>
        </authorList>
    </citation>
    <scope>NUCLEOTIDE SEQUENCE [LARGE SCALE GENOMIC DNA]</scope>
    <source>
        <strain evidence="12 13">KXZD1103</strain>
    </source>
</reference>
<evidence type="ECO:0000256" key="2">
    <source>
        <dbReference type="ARBA" id="ARBA00022617"/>
    </source>
</evidence>
<dbReference type="InterPro" id="IPR004852">
    <property type="entry name" value="Di-haem_cyt_c_peroxidsae"/>
</dbReference>
<dbReference type="SUPFAM" id="SSF46626">
    <property type="entry name" value="Cytochrome c"/>
    <property type="match status" value="2"/>
</dbReference>
<evidence type="ECO:0000256" key="10">
    <source>
        <dbReference type="SAM" id="SignalP"/>
    </source>
</evidence>
<feature type="domain" description="Cytochrome c" evidence="11">
    <location>
        <begin position="190"/>
        <end position="310"/>
    </location>
</feature>
<dbReference type="GO" id="GO:0020037">
    <property type="term" value="F:heme binding"/>
    <property type="evidence" value="ECO:0007669"/>
    <property type="project" value="InterPro"/>
</dbReference>
<dbReference type="Gene3D" id="1.10.760.10">
    <property type="entry name" value="Cytochrome c-like domain"/>
    <property type="match status" value="2"/>
</dbReference>
<dbReference type="GO" id="GO:0004130">
    <property type="term" value="F:cytochrome-c peroxidase activity"/>
    <property type="evidence" value="ECO:0007669"/>
    <property type="project" value="TreeGrafter"/>
</dbReference>
<keyword evidence="7 9" id="KW-0408">Iron</keyword>
<dbReference type="AlphaFoldDB" id="A0A5J6LJ90"/>
<feature type="binding site" description="covalent" evidence="8">
    <location>
        <position position="61"/>
    </location>
    <ligand>
        <name>heme c</name>
        <dbReference type="ChEBI" id="CHEBI:61717"/>
        <label>1</label>
    </ligand>
</feature>
<proteinExistence type="predicted"/>
<dbReference type="InterPro" id="IPR009056">
    <property type="entry name" value="Cyt_c-like_dom"/>
</dbReference>
<dbReference type="KEGG" id="nik:F5I99_13450"/>
<feature type="binding site" description="covalent" evidence="8">
    <location>
        <position position="64"/>
    </location>
    <ligand>
        <name>heme c</name>
        <dbReference type="ChEBI" id="CHEBI:61717"/>
        <label>1</label>
    </ligand>
</feature>
<comment type="subcellular location">
    <subcellularLocation>
        <location evidence="1">Periplasm</location>
    </subcellularLocation>
</comment>
<dbReference type="GO" id="GO:0009055">
    <property type="term" value="F:electron transfer activity"/>
    <property type="evidence" value="ECO:0007669"/>
    <property type="project" value="InterPro"/>
</dbReference>
<keyword evidence="4 10" id="KW-0732">Signal</keyword>
<dbReference type="PROSITE" id="PS51007">
    <property type="entry name" value="CYTC"/>
    <property type="match status" value="2"/>
</dbReference>
<feature type="domain" description="Cytochrome c" evidence="11">
    <location>
        <begin position="39"/>
        <end position="170"/>
    </location>
</feature>
<dbReference type="InterPro" id="IPR036909">
    <property type="entry name" value="Cyt_c-like_dom_sf"/>
</dbReference>
<comment type="PTM">
    <text evidence="8">Binds 2 heme groups per subunit.</text>
</comment>
<sequence length="321" mass="35179">MFLRFSQSATLCLAVTFCGVVLASNAILPVPEAPNGNAEKVKLGDQLFHDSRLSSDNTISCASCHDLARNGADQRPFSVGVGGALGHIRSPSVYNSQLNHVQFWDGSARDLESQVNGPVHNPVEMASNWEEVIGKLNQDPDLLKQFNAIFSDGITSSNIRSALASFQRTLMLTNAPFDRWLKGDENAISTQAQRGYETFRDLGCISCHQGANVGGNMFARMGSLENYFKLKGEAISQADLGRFNVTGQEHHRYVFKVPGLRTASLNSFFFHDSSAETLEDAIAVMARFQLGRELNDADISNIAAFIRSLTGEHPRLDVVEH</sequence>
<keyword evidence="13" id="KW-1185">Reference proteome</keyword>
<protein>
    <submittedName>
        <fullName evidence="12">C-type cytochrome</fullName>
    </submittedName>
</protein>
<feature type="binding site" description="axial binding residue" evidence="9">
    <location>
        <position position="65"/>
    </location>
    <ligand>
        <name>heme c</name>
        <dbReference type="ChEBI" id="CHEBI:61717"/>
        <label>1</label>
    </ligand>
    <ligandPart>
        <name>Fe</name>
        <dbReference type="ChEBI" id="CHEBI:18248"/>
    </ligandPart>
</feature>
<evidence type="ECO:0000256" key="4">
    <source>
        <dbReference type="ARBA" id="ARBA00022729"/>
    </source>
</evidence>
<comment type="cofactor">
    <cofactor evidence="8">
        <name>heme</name>
        <dbReference type="ChEBI" id="CHEBI:30413"/>
    </cofactor>
    <text evidence="8">Binds 2 heme groups.</text>
</comment>
<dbReference type="GO" id="GO:0046872">
    <property type="term" value="F:metal ion binding"/>
    <property type="evidence" value="ECO:0007669"/>
    <property type="project" value="UniProtKB-KW"/>
</dbReference>
<feature type="binding site" description="axial binding residue" evidence="9">
    <location>
        <position position="208"/>
    </location>
    <ligand>
        <name>heme c</name>
        <dbReference type="ChEBI" id="CHEBI:61717"/>
        <label>2</label>
    </ligand>
    <ligandPart>
        <name>Fe</name>
        <dbReference type="ChEBI" id="CHEBI:18248"/>
    </ligandPart>
</feature>
<keyword evidence="2 8" id="KW-0349">Heme</keyword>
<name>A0A5J6LJ90_9GAMM</name>
<organism evidence="12 13">
    <name type="scientific">Nitrincola iocasae</name>
    <dbReference type="NCBI Taxonomy" id="2614693"/>
    <lineage>
        <taxon>Bacteria</taxon>
        <taxon>Pseudomonadati</taxon>
        <taxon>Pseudomonadota</taxon>
        <taxon>Gammaproteobacteria</taxon>
        <taxon>Oceanospirillales</taxon>
        <taxon>Oceanospirillaceae</taxon>
        <taxon>Nitrincola</taxon>
    </lineage>
</organism>
<evidence type="ECO:0000256" key="6">
    <source>
        <dbReference type="ARBA" id="ARBA00023002"/>
    </source>
</evidence>
<dbReference type="PANTHER" id="PTHR30600">
    <property type="entry name" value="CYTOCHROME C PEROXIDASE-RELATED"/>
    <property type="match status" value="1"/>
</dbReference>
<evidence type="ECO:0000256" key="1">
    <source>
        <dbReference type="ARBA" id="ARBA00004418"/>
    </source>
</evidence>
<dbReference type="Proteomes" id="UP000325606">
    <property type="component" value="Chromosome"/>
</dbReference>
<dbReference type="PANTHER" id="PTHR30600:SF7">
    <property type="entry name" value="CYTOCHROME C PEROXIDASE-RELATED"/>
    <property type="match status" value="1"/>
</dbReference>
<evidence type="ECO:0000256" key="5">
    <source>
        <dbReference type="ARBA" id="ARBA00022764"/>
    </source>
</evidence>
<dbReference type="InterPro" id="IPR026259">
    <property type="entry name" value="MauG/Cytc_peroxidase"/>
</dbReference>
<feature type="binding site" description="covalent" evidence="8">
    <location>
        <position position="204"/>
    </location>
    <ligand>
        <name>heme c</name>
        <dbReference type="ChEBI" id="CHEBI:61717"/>
        <label>2</label>
    </ligand>
</feature>
<feature type="signal peptide" evidence="10">
    <location>
        <begin position="1"/>
        <end position="23"/>
    </location>
</feature>
<evidence type="ECO:0000313" key="12">
    <source>
        <dbReference type="EMBL" id="QEW08619.1"/>
    </source>
</evidence>
<evidence type="ECO:0000256" key="9">
    <source>
        <dbReference type="PIRSR" id="PIRSR000294-2"/>
    </source>
</evidence>
<evidence type="ECO:0000259" key="11">
    <source>
        <dbReference type="PROSITE" id="PS51007"/>
    </source>
</evidence>
<evidence type="ECO:0000256" key="7">
    <source>
        <dbReference type="ARBA" id="ARBA00023004"/>
    </source>
</evidence>
<dbReference type="InterPro" id="IPR051395">
    <property type="entry name" value="Cytochrome_c_Peroxidase/MauG"/>
</dbReference>
<keyword evidence="6" id="KW-0560">Oxidoreductase</keyword>
<dbReference type="GO" id="GO:0042597">
    <property type="term" value="C:periplasmic space"/>
    <property type="evidence" value="ECO:0007669"/>
    <property type="project" value="UniProtKB-SubCell"/>
</dbReference>
<keyword evidence="5" id="KW-0574">Periplasm</keyword>
<keyword evidence="3 9" id="KW-0479">Metal-binding</keyword>
<feature type="binding site" description="axial binding residue" evidence="9">
    <location>
        <position position="285"/>
    </location>
    <ligand>
        <name>heme c</name>
        <dbReference type="ChEBI" id="CHEBI:61717"/>
        <label>2</label>
    </ligand>
    <ligandPart>
        <name>Fe</name>
        <dbReference type="ChEBI" id="CHEBI:18248"/>
    </ligandPart>
</feature>
<gene>
    <name evidence="12" type="ORF">F5I99_13450</name>
</gene>
<dbReference type="EMBL" id="CP044222">
    <property type="protein sequence ID" value="QEW08619.1"/>
    <property type="molecule type" value="Genomic_DNA"/>
</dbReference>
<accession>A0A5J6LJ90</accession>